<dbReference type="CDD" id="cd06124">
    <property type="entry name" value="cupin_NimR-like_N"/>
    <property type="match status" value="1"/>
</dbReference>
<dbReference type="PROSITE" id="PS01124">
    <property type="entry name" value="HTH_ARAC_FAMILY_2"/>
    <property type="match status" value="1"/>
</dbReference>
<dbReference type="InterPro" id="IPR018062">
    <property type="entry name" value="HTH_AraC-typ_CS"/>
</dbReference>
<keyword evidence="1" id="KW-0678">Repressor</keyword>
<dbReference type="InterPro" id="IPR020449">
    <property type="entry name" value="Tscrpt_reg_AraC-type_HTH"/>
</dbReference>
<evidence type="ECO:0000256" key="2">
    <source>
        <dbReference type="ARBA" id="ARBA00023015"/>
    </source>
</evidence>
<dbReference type="PRINTS" id="PR00032">
    <property type="entry name" value="HTHARAC"/>
</dbReference>
<proteinExistence type="predicted"/>
<dbReference type="InterPro" id="IPR009057">
    <property type="entry name" value="Homeodomain-like_sf"/>
</dbReference>
<dbReference type="FunFam" id="1.10.10.60:FF:000132">
    <property type="entry name" value="AraC family transcriptional regulator"/>
    <property type="match status" value="1"/>
</dbReference>
<keyword evidence="2" id="KW-0805">Transcription regulation</keyword>
<protein>
    <submittedName>
        <fullName evidence="7">AraC family transcriptional regulator</fullName>
    </submittedName>
</protein>
<dbReference type="EMBL" id="CP016896">
    <property type="protein sequence ID" value="APV36051.1"/>
    <property type="molecule type" value="Genomic_DNA"/>
</dbReference>
<dbReference type="Gene3D" id="1.10.10.60">
    <property type="entry name" value="Homeodomain-like"/>
    <property type="match status" value="1"/>
</dbReference>
<dbReference type="Pfam" id="PF02311">
    <property type="entry name" value="AraC_binding"/>
    <property type="match status" value="1"/>
</dbReference>
<dbReference type="KEGG" id="asol:BEN76_08490"/>
<evidence type="ECO:0000256" key="4">
    <source>
        <dbReference type="ARBA" id="ARBA00023159"/>
    </source>
</evidence>
<dbReference type="InterPro" id="IPR011051">
    <property type="entry name" value="RmlC_Cupin_sf"/>
</dbReference>
<dbReference type="GO" id="GO:0043565">
    <property type="term" value="F:sequence-specific DNA binding"/>
    <property type="evidence" value="ECO:0007669"/>
    <property type="project" value="InterPro"/>
</dbReference>
<gene>
    <name evidence="7" type="ORF">BEN76_08490</name>
</gene>
<dbReference type="PANTHER" id="PTHR11019:SF199">
    <property type="entry name" value="HTH-TYPE TRANSCRIPTIONAL REGULATOR NIMR"/>
    <property type="match status" value="1"/>
</dbReference>
<evidence type="ECO:0000313" key="7">
    <source>
        <dbReference type="EMBL" id="APV36051.1"/>
    </source>
</evidence>
<dbReference type="Proteomes" id="UP000185674">
    <property type="component" value="Chromosome"/>
</dbReference>
<name>A0A1P8EIL2_9GAMM</name>
<evidence type="ECO:0000256" key="1">
    <source>
        <dbReference type="ARBA" id="ARBA00022491"/>
    </source>
</evidence>
<evidence type="ECO:0000256" key="5">
    <source>
        <dbReference type="ARBA" id="ARBA00023163"/>
    </source>
</evidence>
<dbReference type="SUPFAM" id="SSF46689">
    <property type="entry name" value="Homeodomain-like"/>
    <property type="match status" value="1"/>
</dbReference>
<dbReference type="STRING" id="487316.BEN76_08490"/>
<dbReference type="GO" id="GO:0003700">
    <property type="term" value="F:DNA-binding transcription factor activity"/>
    <property type="evidence" value="ECO:0007669"/>
    <property type="project" value="InterPro"/>
</dbReference>
<dbReference type="AlphaFoldDB" id="A0A1P8EIL2"/>
<dbReference type="RefSeq" id="WP_076032832.1">
    <property type="nucleotide sequence ID" value="NZ_CP016896.1"/>
</dbReference>
<keyword evidence="4" id="KW-0010">Activator</keyword>
<dbReference type="PROSITE" id="PS00041">
    <property type="entry name" value="HTH_ARAC_FAMILY_1"/>
    <property type="match status" value="1"/>
</dbReference>
<keyword evidence="5" id="KW-0804">Transcription</keyword>
<evidence type="ECO:0000256" key="3">
    <source>
        <dbReference type="ARBA" id="ARBA00023125"/>
    </source>
</evidence>
<dbReference type="SUPFAM" id="SSF51182">
    <property type="entry name" value="RmlC-like cupins"/>
    <property type="match status" value="1"/>
</dbReference>
<organism evidence="7 8">
    <name type="scientific">Acinetobacter soli</name>
    <dbReference type="NCBI Taxonomy" id="487316"/>
    <lineage>
        <taxon>Bacteria</taxon>
        <taxon>Pseudomonadati</taxon>
        <taxon>Pseudomonadota</taxon>
        <taxon>Gammaproteobacteria</taxon>
        <taxon>Moraxellales</taxon>
        <taxon>Moraxellaceae</taxon>
        <taxon>Acinetobacter</taxon>
    </lineage>
</organism>
<dbReference type="Gene3D" id="2.60.120.10">
    <property type="entry name" value="Jelly Rolls"/>
    <property type="match status" value="1"/>
</dbReference>
<reference evidence="7 8" key="1">
    <citation type="submission" date="2016-08" db="EMBL/GenBank/DDBJ databases">
        <title>Complete genome sequence of Acinetobacter baylyi strain GFJ2.</title>
        <authorList>
            <person name="Tabata M."/>
            <person name="Kuboki S."/>
            <person name="Gibu N."/>
            <person name="Kinouchi Y."/>
            <person name="Vangnai A."/>
            <person name="Kasai D."/>
            <person name="Fukuda M."/>
        </authorList>
    </citation>
    <scope>NUCLEOTIDE SEQUENCE [LARGE SCALE GENOMIC DNA]</scope>
    <source>
        <strain evidence="7 8">GFJ2</strain>
    </source>
</reference>
<dbReference type="eggNOG" id="COG2207">
    <property type="taxonomic scope" value="Bacteria"/>
</dbReference>
<dbReference type="SMART" id="SM00342">
    <property type="entry name" value="HTH_ARAC"/>
    <property type="match status" value="1"/>
</dbReference>
<evidence type="ECO:0000259" key="6">
    <source>
        <dbReference type="PROSITE" id="PS01124"/>
    </source>
</evidence>
<sequence>MKTNKLVIGLYAERSYKEVSYPHMHLRAQLLYASHGTIQVLCNDQVWIVPPKCAVWIPARVEHSMVCLSQVKLNTALIDAQAAAVMGNSCFLIRVSDLLHELLIRLNLLEAESAAKQTHAEALLNALEILIFDEIQTANSLPIQIPWPKDKRLSRICELMMQLPQYTKDLNTWADEMGTSSRTLMRLFKKQTGLSYRGWIQQMHIALALSKIADGQSMSSIAEALGYSSPSAFSAMFKRHLGITPQQFKSYEMIKDQNLITARNTINK</sequence>
<dbReference type="PANTHER" id="PTHR11019">
    <property type="entry name" value="HTH-TYPE TRANSCRIPTIONAL REGULATOR NIMR"/>
    <property type="match status" value="1"/>
</dbReference>
<dbReference type="InterPro" id="IPR003313">
    <property type="entry name" value="AraC-bd"/>
</dbReference>
<dbReference type="InterPro" id="IPR014710">
    <property type="entry name" value="RmlC-like_jellyroll"/>
</dbReference>
<dbReference type="Pfam" id="PF12833">
    <property type="entry name" value="HTH_18"/>
    <property type="match status" value="1"/>
</dbReference>
<dbReference type="InterPro" id="IPR018060">
    <property type="entry name" value="HTH_AraC"/>
</dbReference>
<keyword evidence="3" id="KW-0238">DNA-binding</keyword>
<feature type="domain" description="HTH araC/xylS-type" evidence="6">
    <location>
        <begin position="154"/>
        <end position="251"/>
    </location>
</feature>
<accession>A0A1P8EIL2</accession>
<evidence type="ECO:0000313" key="8">
    <source>
        <dbReference type="Proteomes" id="UP000185674"/>
    </source>
</evidence>